<dbReference type="InterPro" id="IPR012677">
    <property type="entry name" value="Nucleotide-bd_a/b_plait_sf"/>
</dbReference>
<name>A0AAD5H4S5_9CHLO</name>
<keyword evidence="1" id="KW-0677">Repeat</keyword>
<evidence type="ECO:0000259" key="5">
    <source>
        <dbReference type="PROSITE" id="PS50102"/>
    </source>
</evidence>
<dbReference type="EMBL" id="JADXDR010000103">
    <property type="protein sequence ID" value="KAI7839332.1"/>
    <property type="molecule type" value="Genomic_DNA"/>
</dbReference>
<organism evidence="6 7">
    <name type="scientific">Chlorella ohadii</name>
    <dbReference type="NCBI Taxonomy" id="2649997"/>
    <lineage>
        <taxon>Eukaryota</taxon>
        <taxon>Viridiplantae</taxon>
        <taxon>Chlorophyta</taxon>
        <taxon>core chlorophytes</taxon>
        <taxon>Trebouxiophyceae</taxon>
        <taxon>Chlorellales</taxon>
        <taxon>Chlorellaceae</taxon>
        <taxon>Chlorella clade</taxon>
        <taxon>Chlorella</taxon>
    </lineage>
</organism>
<dbReference type="Gene3D" id="3.30.70.330">
    <property type="match status" value="3"/>
</dbReference>
<dbReference type="Proteomes" id="UP001205105">
    <property type="component" value="Unassembled WGS sequence"/>
</dbReference>
<dbReference type="CDD" id="cd00590">
    <property type="entry name" value="RRM_SF"/>
    <property type="match status" value="1"/>
</dbReference>
<proteinExistence type="predicted"/>
<dbReference type="InterPro" id="IPR000504">
    <property type="entry name" value="RRM_dom"/>
</dbReference>
<evidence type="ECO:0000313" key="7">
    <source>
        <dbReference type="Proteomes" id="UP001205105"/>
    </source>
</evidence>
<feature type="region of interest" description="Disordered" evidence="4">
    <location>
        <begin position="143"/>
        <end position="187"/>
    </location>
</feature>
<dbReference type="PROSITE" id="PS50102">
    <property type="entry name" value="RRM"/>
    <property type="match status" value="3"/>
</dbReference>
<dbReference type="InterPro" id="IPR035979">
    <property type="entry name" value="RBD_domain_sf"/>
</dbReference>
<protein>
    <recommendedName>
        <fullName evidence="5">RRM domain-containing protein</fullName>
    </recommendedName>
</protein>
<dbReference type="SMART" id="SM00360">
    <property type="entry name" value="RRM"/>
    <property type="match status" value="3"/>
</dbReference>
<dbReference type="Pfam" id="PF00076">
    <property type="entry name" value="RRM_1"/>
    <property type="match status" value="1"/>
</dbReference>
<evidence type="ECO:0000313" key="6">
    <source>
        <dbReference type="EMBL" id="KAI7839332.1"/>
    </source>
</evidence>
<reference evidence="6" key="1">
    <citation type="submission" date="2020-11" db="EMBL/GenBank/DDBJ databases">
        <title>Chlorella ohadii genome sequencing and assembly.</title>
        <authorList>
            <person name="Murik O."/>
            <person name="Treves H."/>
            <person name="Kedem I."/>
            <person name="Shotland Y."/>
            <person name="Kaplan A."/>
        </authorList>
    </citation>
    <scope>NUCLEOTIDE SEQUENCE</scope>
    <source>
        <strain evidence="6">1</strain>
    </source>
</reference>
<evidence type="ECO:0000256" key="4">
    <source>
        <dbReference type="SAM" id="MobiDB-lite"/>
    </source>
</evidence>
<dbReference type="GO" id="GO:0003723">
    <property type="term" value="F:RNA binding"/>
    <property type="evidence" value="ECO:0007669"/>
    <property type="project" value="UniProtKB-UniRule"/>
</dbReference>
<evidence type="ECO:0000256" key="3">
    <source>
        <dbReference type="PROSITE-ProRule" id="PRU00176"/>
    </source>
</evidence>
<sequence length="431" mass="44679">MDSNCVLVSGLDGTVHANEMRTLFESAGPVTQIVTLSPSAAGGEAAVLIWFASRGSAKEAADLFNDHPHAGAFLEVKLTDGAAATRALAALAEVQTAAPGSSAQAAAMPRTNSSSLTAATATGPAVTFPGGASVPMPAPFAGAPAAATQPAGSAAGSVSASRSGSTTPEPPVFGGPDFNPDEWAVPADWTPPAAAVAAAAPATAAKPAAGKAAAQPGVPVWETDNRCRIFITGLRPGCSADDLKSYFWCFGPLVDASVVPKQHIGFLTFAKPEDGETCLNTVHNTSVPGLSPSGPDVILCRSRNSMRSASAPEGDRPGTWKVNVVELHKIQRHITKTAQRPDVVPTPTTRVFIGYFPRSTKRRDVEIELQRYGELREVMLGGGTDGGELFCFVQFCRVQDAAAMYKAVHGHAIPTLAGGRKLVCAFKEPRR</sequence>
<dbReference type="AlphaFoldDB" id="A0AAD5H4S5"/>
<evidence type="ECO:0000256" key="2">
    <source>
        <dbReference type="ARBA" id="ARBA00022884"/>
    </source>
</evidence>
<dbReference type="PANTHER" id="PTHR24012">
    <property type="entry name" value="RNA BINDING PROTEIN"/>
    <property type="match status" value="1"/>
</dbReference>
<accession>A0AAD5H4S5</accession>
<gene>
    <name evidence="6" type="ORF">COHA_006923</name>
</gene>
<dbReference type="SUPFAM" id="SSF54928">
    <property type="entry name" value="RNA-binding domain, RBD"/>
    <property type="match status" value="2"/>
</dbReference>
<comment type="caution">
    <text evidence="6">The sequence shown here is derived from an EMBL/GenBank/DDBJ whole genome shotgun (WGS) entry which is preliminary data.</text>
</comment>
<feature type="domain" description="RRM" evidence="5">
    <location>
        <begin position="4"/>
        <end position="81"/>
    </location>
</feature>
<feature type="compositionally biased region" description="Low complexity" evidence="4">
    <location>
        <begin position="143"/>
        <end position="165"/>
    </location>
</feature>
<evidence type="ECO:0000256" key="1">
    <source>
        <dbReference type="ARBA" id="ARBA00022737"/>
    </source>
</evidence>
<feature type="domain" description="RRM" evidence="5">
    <location>
        <begin position="349"/>
        <end position="429"/>
    </location>
</feature>
<feature type="domain" description="RRM" evidence="5">
    <location>
        <begin position="227"/>
        <end position="304"/>
    </location>
</feature>
<keyword evidence="7" id="KW-1185">Reference proteome</keyword>
<keyword evidence="2 3" id="KW-0694">RNA-binding</keyword>